<name>A0A9P6K904_9FUNG</name>
<reference evidence="1" key="1">
    <citation type="journal article" date="2020" name="Fungal Divers.">
        <title>Resolving the Mortierellaceae phylogeny through synthesis of multi-gene phylogenetics and phylogenomics.</title>
        <authorList>
            <person name="Vandepol N."/>
            <person name="Liber J."/>
            <person name="Desiro A."/>
            <person name="Na H."/>
            <person name="Kennedy M."/>
            <person name="Barry K."/>
            <person name="Grigoriev I.V."/>
            <person name="Miller A.N."/>
            <person name="O'Donnell K."/>
            <person name="Stajich J.E."/>
            <person name="Bonito G."/>
        </authorList>
    </citation>
    <scope>NUCLEOTIDE SEQUENCE</scope>
    <source>
        <strain evidence="1">KOD1015</strain>
    </source>
</reference>
<accession>A0A9P6K904</accession>
<evidence type="ECO:0000313" key="1">
    <source>
        <dbReference type="EMBL" id="KAF9570946.1"/>
    </source>
</evidence>
<dbReference type="AlphaFoldDB" id="A0A9P6K904"/>
<proteinExistence type="predicted"/>
<dbReference type="EMBL" id="JAABOA010006054">
    <property type="protein sequence ID" value="KAF9570946.1"/>
    <property type="molecule type" value="Genomic_DNA"/>
</dbReference>
<dbReference type="Proteomes" id="UP000780801">
    <property type="component" value="Unassembled WGS sequence"/>
</dbReference>
<gene>
    <name evidence="1" type="ORF">BGW38_008691</name>
</gene>
<organism evidence="1 2">
    <name type="scientific">Lunasporangiospora selenospora</name>
    <dbReference type="NCBI Taxonomy" id="979761"/>
    <lineage>
        <taxon>Eukaryota</taxon>
        <taxon>Fungi</taxon>
        <taxon>Fungi incertae sedis</taxon>
        <taxon>Mucoromycota</taxon>
        <taxon>Mortierellomycotina</taxon>
        <taxon>Mortierellomycetes</taxon>
        <taxon>Mortierellales</taxon>
        <taxon>Mortierellaceae</taxon>
        <taxon>Lunasporangiospora</taxon>
    </lineage>
</organism>
<keyword evidence="2" id="KW-1185">Reference proteome</keyword>
<sequence length="128" mass="13717">LIYYKPEHNTTNHSTLPLIEDMAVSQIEEAWTKESKRLSGRRALDELLAYLLQSHGHVASVQSSGAGGRMLGVHRGTTQLAREAAAGIPAAYSPNRVTGHIPGPLAMSAAVIGAVRQPHLIPDDNGIY</sequence>
<protein>
    <submittedName>
        <fullName evidence="1">Uncharacterized protein</fullName>
    </submittedName>
</protein>
<comment type="caution">
    <text evidence="1">The sequence shown here is derived from an EMBL/GenBank/DDBJ whole genome shotgun (WGS) entry which is preliminary data.</text>
</comment>
<feature type="non-terminal residue" evidence="1">
    <location>
        <position position="1"/>
    </location>
</feature>
<evidence type="ECO:0000313" key="2">
    <source>
        <dbReference type="Proteomes" id="UP000780801"/>
    </source>
</evidence>